<dbReference type="EMBL" id="CM041534">
    <property type="protein sequence ID" value="KAI3373064.1"/>
    <property type="molecule type" value="Genomic_DNA"/>
</dbReference>
<evidence type="ECO:0000313" key="1">
    <source>
        <dbReference type="EMBL" id="KAI3373064.1"/>
    </source>
</evidence>
<keyword evidence="2" id="KW-1185">Reference proteome</keyword>
<protein>
    <submittedName>
        <fullName evidence="1">Uncharacterized protein</fullName>
    </submittedName>
</protein>
<proteinExistence type="predicted"/>
<comment type="caution">
    <text evidence="1">The sequence shown here is derived from an EMBL/GenBank/DDBJ whole genome shotgun (WGS) entry which is preliminary data.</text>
</comment>
<organism evidence="1 2">
    <name type="scientific">Scortum barcoo</name>
    <name type="common">barcoo grunter</name>
    <dbReference type="NCBI Taxonomy" id="214431"/>
    <lineage>
        <taxon>Eukaryota</taxon>
        <taxon>Metazoa</taxon>
        <taxon>Chordata</taxon>
        <taxon>Craniata</taxon>
        <taxon>Vertebrata</taxon>
        <taxon>Euteleostomi</taxon>
        <taxon>Actinopterygii</taxon>
        <taxon>Neopterygii</taxon>
        <taxon>Teleostei</taxon>
        <taxon>Neoteleostei</taxon>
        <taxon>Acanthomorphata</taxon>
        <taxon>Eupercaria</taxon>
        <taxon>Centrarchiformes</taxon>
        <taxon>Terapontoidei</taxon>
        <taxon>Terapontidae</taxon>
        <taxon>Scortum</taxon>
    </lineage>
</organism>
<sequence>MEGQGTVCSAGQSRLQDSSESDSEAEGGPARAAGTGPFAGLLPGSQVIHSGHFMVSSPHSDAAPRRRRSGGSLRYDFDTVNRTWCQTYRYGPLSSGSLSIDPTLTRLFDCMSLAYSGKIVSPKWKSFKGMRLLWRDKIRLNNAIWRAWFIQYVERRKNPVCGFVTPLEGSEADAHRKPEAIVLEGSYWKRRIEVVIKEYHKWRIFYKKRLQKKKDDILSMLQEGQICQAKLEKWSNQMYQEPEAAPVEAHMFDLDCLLSDISDTLFTMTQKPCPWTSDRHDTYTSNADIIQPGLTPLQPNLDDFMDIPDIFMNYRGQPTEQTGFADCGYFESSSSAASFASLPSPAVTTPQLLINTQLAQPSVSSDTLPQPSTSNTRPDQTRPGQGCDEYHTSNIISGAMPYGHQSYPDPPVSIEYTTSIEQPASSTVPFLYPLPCHKFGYYTTTSVTPTVITHTASTVGAQGSMHQAHGYRHTGDTYPQTPCHSVGYPAAVSDLVHAALPSVTAAHCFSVPEQVAVTGVRGKHKQKTGGVRTLGPPVAPSGPPSAAPTPTSCLAKLLSSGTRDRKPSLGFDTTLETAKGQRSSPSSSSSSSTHVGGSSSQLQHGAGWPAGIPVLTPLHSQTATLGHSGPHASTSKGSAVSALLTHGSTHSGTTLLIPKTEKLSPVQLYGTDRSSLTVNFTGHPGQTSPPNPLDKASNPESSHSGFSGHGKIESSKQTETRRITHISAEQKRRFNIKLGFDTLHNLVTTLSSQPSIKISKATTLQKTAEYVSKMQQERAQLHEEAQRLREEIQLLNSAINACQQQLPATGVPITRQRFDHMRQKFREYVQAQTLQNWKFWIFSIIIEPLFESYNGMVSTASVEDLYRSTLSWLDQHCSLPALRPMVLSSLRLLSTTTAILTDPSMLPEQATLAVTQGDPTAALDHSLQPATRDNIRPMKKSLEMTLVVFSCPSKP</sequence>
<reference evidence="1" key="1">
    <citation type="submission" date="2022-04" db="EMBL/GenBank/DDBJ databases">
        <title>Jade perch genome.</title>
        <authorList>
            <person name="Chao B."/>
        </authorList>
    </citation>
    <scope>NUCLEOTIDE SEQUENCE</scope>
    <source>
        <strain evidence="1">CB-2022</strain>
    </source>
</reference>
<evidence type="ECO:0000313" key="2">
    <source>
        <dbReference type="Proteomes" id="UP000831701"/>
    </source>
</evidence>
<dbReference type="Proteomes" id="UP000831701">
    <property type="component" value="Chromosome 4"/>
</dbReference>
<name>A0ACB8WZ56_9TELE</name>
<gene>
    <name evidence="1" type="ORF">L3Q82_006412</name>
</gene>
<accession>A0ACB8WZ56</accession>